<dbReference type="SUPFAM" id="SSF55048">
    <property type="entry name" value="Probable ACP-binding domain of malonyl-CoA ACP transacylase"/>
    <property type="match status" value="1"/>
</dbReference>
<dbReference type="CDD" id="cd00833">
    <property type="entry name" value="PKS"/>
    <property type="match status" value="1"/>
</dbReference>
<dbReference type="Pfam" id="PF08659">
    <property type="entry name" value="KR"/>
    <property type="match status" value="1"/>
</dbReference>
<dbReference type="EMBL" id="BMVU01000078">
    <property type="protein sequence ID" value="GGY11432.1"/>
    <property type="molecule type" value="Genomic_DNA"/>
</dbReference>
<evidence type="ECO:0000256" key="7">
    <source>
        <dbReference type="ARBA" id="ARBA00023315"/>
    </source>
</evidence>
<evidence type="ECO:0000256" key="1">
    <source>
        <dbReference type="ARBA" id="ARBA00001957"/>
    </source>
</evidence>
<keyword evidence="2" id="KW-0596">Phosphopantetheine</keyword>
<dbReference type="PROSITE" id="PS00606">
    <property type="entry name" value="KS3_1"/>
    <property type="match status" value="1"/>
</dbReference>
<dbReference type="InterPro" id="IPR015083">
    <property type="entry name" value="NorB/c/GfsB-D-like_docking"/>
</dbReference>
<dbReference type="SMART" id="SM01294">
    <property type="entry name" value="PKS_PP_betabranch"/>
    <property type="match status" value="1"/>
</dbReference>
<feature type="domain" description="Ketosynthase family 3 (KS3)" evidence="10">
    <location>
        <begin position="33"/>
        <end position="459"/>
    </location>
</feature>
<dbReference type="InterPro" id="IPR018201">
    <property type="entry name" value="Ketoacyl_synth_AS"/>
</dbReference>
<dbReference type="Proteomes" id="UP000619244">
    <property type="component" value="Unassembled WGS sequence"/>
</dbReference>
<dbReference type="Pfam" id="PF18369">
    <property type="entry name" value="PKS_DE"/>
    <property type="match status" value="1"/>
</dbReference>
<evidence type="ECO:0000256" key="2">
    <source>
        <dbReference type="ARBA" id="ARBA00022450"/>
    </source>
</evidence>
<dbReference type="InterPro" id="IPR020841">
    <property type="entry name" value="PKS_Beta-ketoAc_synthase_dom"/>
</dbReference>
<dbReference type="PROSITE" id="PS50075">
    <property type="entry name" value="CARRIER"/>
    <property type="match status" value="1"/>
</dbReference>
<evidence type="ECO:0000256" key="5">
    <source>
        <dbReference type="ARBA" id="ARBA00023194"/>
    </source>
</evidence>
<dbReference type="Gene3D" id="1.10.1200.10">
    <property type="entry name" value="ACP-like"/>
    <property type="match status" value="1"/>
</dbReference>
<dbReference type="Pfam" id="PF00550">
    <property type="entry name" value="PP-binding"/>
    <property type="match status" value="1"/>
</dbReference>
<dbReference type="CDD" id="cd08952">
    <property type="entry name" value="KR_1_SDR_x"/>
    <property type="match status" value="1"/>
</dbReference>
<evidence type="ECO:0000259" key="9">
    <source>
        <dbReference type="PROSITE" id="PS50075"/>
    </source>
</evidence>
<dbReference type="GO" id="GO:0031177">
    <property type="term" value="F:phosphopantetheine binding"/>
    <property type="evidence" value="ECO:0007669"/>
    <property type="project" value="InterPro"/>
</dbReference>
<dbReference type="PROSITE" id="PS52004">
    <property type="entry name" value="KS3_2"/>
    <property type="match status" value="1"/>
</dbReference>
<dbReference type="Pfam" id="PF22621">
    <property type="entry name" value="CurL-like_PKS_C"/>
    <property type="match status" value="1"/>
</dbReference>
<reference evidence="11" key="2">
    <citation type="submission" date="2020-09" db="EMBL/GenBank/DDBJ databases">
        <authorList>
            <person name="Sun Q."/>
            <person name="Ohkuma M."/>
        </authorList>
    </citation>
    <scope>NUCLEOTIDE SEQUENCE</scope>
    <source>
        <strain evidence="11">JCM 4790</strain>
    </source>
</reference>
<dbReference type="FunFam" id="3.40.47.10:FF:000019">
    <property type="entry name" value="Polyketide synthase type I"/>
    <property type="match status" value="1"/>
</dbReference>
<keyword evidence="7" id="KW-0012">Acyltransferase</keyword>
<dbReference type="FunFam" id="3.40.366.10:FF:000002">
    <property type="entry name" value="Probable polyketide synthase 2"/>
    <property type="match status" value="1"/>
</dbReference>
<evidence type="ECO:0000313" key="11">
    <source>
        <dbReference type="EMBL" id="GGY11432.1"/>
    </source>
</evidence>
<dbReference type="Gene3D" id="3.40.366.10">
    <property type="entry name" value="Malonyl-Coenzyme A Acyl Carrier Protein, domain 2"/>
    <property type="match status" value="1"/>
</dbReference>
<feature type="region of interest" description="Disordered" evidence="8">
    <location>
        <begin position="463"/>
        <end position="495"/>
    </location>
</feature>
<dbReference type="InterPro" id="IPR014030">
    <property type="entry name" value="Ketoacyl_synth_N"/>
</dbReference>
<comment type="cofactor">
    <cofactor evidence="1">
        <name>pantetheine 4'-phosphate</name>
        <dbReference type="ChEBI" id="CHEBI:47942"/>
    </cofactor>
</comment>
<dbReference type="SUPFAM" id="SSF52151">
    <property type="entry name" value="FabD/lysophospholipase-like"/>
    <property type="match status" value="1"/>
</dbReference>
<dbReference type="InterPro" id="IPR009081">
    <property type="entry name" value="PP-bd_ACP"/>
</dbReference>
<dbReference type="Gene3D" id="6.10.140.1830">
    <property type="match status" value="1"/>
</dbReference>
<evidence type="ECO:0000259" key="10">
    <source>
        <dbReference type="PROSITE" id="PS52004"/>
    </source>
</evidence>
<keyword evidence="4" id="KW-0808">Transferase</keyword>
<dbReference type="Pfam" id="PF08990">
    <property type="entry name" value="Docking"/>
    <property type="match status" value="1"/>
</dbReference>
<dbReference type="InterPro" id="IPR041618">
    <property type="entry name" value="PKS_DE"/>
</dbReference>
<dbReference type="PANTHER" id="PTHR43775">
    <property type="entry name" value="FATTY ACID SYNTHASE"/>
    <property type="match status" value="1"/>
</dbReference>
<dbReference type="SUPFAM" id="SSF51735">
    <property type="entry name" value="NAD(P)-binding Rossmann-fold domains"/>
    <property type="match status" value="2"/>
</dbReference>
<dbReference type="InterPro" id="IPR050091">
    <property type="entry name" value="PKS_NRPS_Biosynth_Enz"/>
</dbReference>
<dbReference type="InterPro" id="IPR014031">
    <property type="entry name" value="Ketoacyl_synth_C"/>
</dbReference>
<dbReference type="InterPro" id="IPR013968">
    <property type="entry name" value="PKS_KR"/>
</dbReference>
<evidence type="ECO:0000256" key="4">
    <source>
        <dbReference type="ARBA" id="ARBA00022679"/>
    </source>
</evidence>
<dbReference type="InterPro" id="IPR016035">
    <property type="entry name" value="Acyl_Trfase/lysoPLipase"/>
</dbReference>
<dbReference type="SMART" id="SM00825">
    <property type="entry name" value="PKS_KS"/>
    <property type="match status" value="1"/>
</dbReference>
<comment type="caution">
    <text evidence="11">The sequence shown here is derived from an EMBL/GenBank/DDBJ whole genome shotgun (WGS) entry which is preliminary data.</text>
</comment>
<dbReference type="InterPro" id="IPR001227">
    <property type="entry name" value="Ac_transferase_dom_sf"/>
</dbReference>
<dbReference type="InterPro" id="IPR014043">
    <property type="entry name" value="Acyl_transferase_dom"/>
</dbReference>
<dbReference type="GO" id="GO:0006633">
    <property type="term" value="P:fatty acid biosynthetic process"/>
    <property type="evidence" value="ECO:0007669"/>
    <property type="project" value="InterPro"/>
</dbReference>
<evidence type="ECO:0000256" key="8">
    <source>
        <dbReference type="SAM" id="MobiDB-lite"/>
    </source>
</evidence>
<accession>A0A918P0A5</accession>
<dbReference type="SUPFAM" id="SSF53901">
    <property type="entry name" value="Thiolase-like"/>
    <property type="match status" value="1"/>
</dbReference>
<dbReference type="Gene3D" id="3.30.70.3290">
    <property type="match status" value="1"/>
</dbReference>
<dbReference type="Gene3D" id="3.40.50.720">
    <property type="entry name" value="NAD(P)-binding Rossmann-like Domain"/>
    <property type="match status" value="1"/>
</dbReference>
<proteinExistence type="predicted"/>
<keyword evidence="12" id="KW-1185">Reference proteome</keyword>
<dbReference type="InterPro" id="IPR016039">
    <property type="entry name" value="Thiolase-like"/>
</dbReference>
<dbReference type="InterPro" id="IPR036291">
    <property type="entry name" value="NAD(P)-bd_dom_sf"/>
</dbReference>
<dbReference type="InterPro" id="IPR036736">
    <property type="entry name" value="ACP-like_sf"/>
</dbReference>
<reference evidence="11" key="1">
    <citation type="journal article" date="2014" name="Int. J. Syst. Evol. Microbiol.">
        <title>Complete genome sequence of Corynebacterium casei LMG S-19264T (=DSM 44701T), isolated from a smear-ripened cheese.</title>
        <authorList>
            <consortium name="US DOE Joint Genome Institute (JGI-PGF)"/>
            <person name="Walter F."/>
            <person name="Albersmeier A."/>
            <person name="Kalinowski J."/>
            <person name="Ruckert C."/>
        </authorList>
    </citation>
    <scope>NUCLEOTIDE SEQUENCE</scope>
    <source>
        <strain evidence="11">JCM 4790</strain>
    </source>
</reference>
<gene>
    <name evidence="11" type="ORF">GCM10010358_74830</name>
</gene>
<dbReference type="SMART" id="SM00823">
    <property type="entry name" value="PKS_PP"/>
    <property type="match status" value="1"/>
</dbReference>
<organism evidence="11 12">
    <name type="scientific">Streptomyces minutiscleroticus</name>
    <dbReference type="NCBI Taxonomy" id="68238"/>
    <lineage>
        <taxon>Bacteria</taxon>
        <taxon>Bacillati</taxon>
        <taxon>Actinomycetota</taxon>
        <taxon>Actinomycetes</taxon>
        <taxon>Kitasatosporales</taxon>
        <taxon>Streptomycetaceae</taxon>
        <taxon>Streptomyces</taxon>
    </lineage>
</organism>
<feature type="compositionally biased region" description="Basic and acidic residues" evidence="8">
    <location>
        <begin position="475"/>
        <end position="488"/>
    </location>
</feature>
<protein>
    <submittedName>
        <fullName evidence="11">Uncharacterized protein</fullName>
    </submittedName>
</protein>
<dbReference type="SMART" id="SM00822">
    <property type="entry name" value="PKS_KR"/>
    <property type="match status" value="1"/>
</dbReference>
<dbReference type="PANTHER" id="PTHR43775:SF51">
    <property type="entry name" value="INACTIVE PHENOLPHTHIOCEROL SYNTHESIS POLYKETIDE SYNTHASE TYPE I PKS1-RELATED"/>
    <property type="match status" value="1"/>
</dbReference>
<evidence type="ECO:0000256" key="3">
    <source>
        <dbReference type="ARBA" id="ARBA00022553"/>
    </source>
</evidence>
<keyword evidence="5" id="KW-0045">Antibiotic biosynthesis</keyword>
<dbReference type="Pfam" id="PF00109">
    <property type="entry name" value="ketoacyl-synt"/>
    <property type="match status" value="1"/>
</dbReference>
<evidence type="ECO:0000256" key="6">
    <source>
        <dbReference type="ARBA" id="ARBA00023268"/>
    </source>
</evidence>
<dbReference type="GO" id="GO:0004315">
    <property type="term" value="F:3-oxoacyl-[acyl-carrier-protein] synthase activity"/>
    <property type="evidence" value="ECO:0007669"/>
    <property type="project" value="InterPro"/>
</dbReference>
<dbReference type="RefSeq" id="WP_190194743.1">
    <property type="nucleotide sequence ID" value="NZ_BMVU01000078.1"/>
</dbReference>
<dbReference type="InterPro" id="IPR016036">
    <property type="entry name" value="Malonyl_transacylase_ACP-bd"/>
</dbReference>
<keyword evidence="6" id="KW-0511">Multifunctional enzyme</keyword>
<dbReference type="InterPro" id="IPR057326">
    <property type="entry name" value="KR_dom"/>
</dbReference>
<sequence>MANEDKYRDYLKRVTADLRAAKQSLQELRDQAAEPIAIIGMSCRFPGGADSPQKLWELVTGEVDAIGPMPADRGWPLDTLFDPDPDAPGKSYVRESGFLADAAEFDAPFFGVSPREALAMDPQQRLLLETSWEAVEAAGIVPGSLRGSATGVWVGASAHNYGAASSTVPPEAEGHVVTGIAPAVASGRISYTLGLEGPALTVDTACSSALVALHLACDSLRRGETALALAGGVAVIASSMVFSEYSRQRALAPDGRCKAFSTDADGTAWSEGAGMLVLERLSDARRNGHDVLAVVRGSALNQDGASNGLTAPNGPSQRRVIEAALRAAQVAPDQVDMVEAHGTATPLGDPIEAQTLVDVYGPGRDADRPLWFGSLKSNIGHTQAAAGVGGVIKAVLAMRHGLMPKTLHVAAPTEEVDWREGHVRLLTEPLPWPEVDRPRRAAVSAFGMSGTNAHVLLEHDARPAPAEPAGAGAADRADDADTSGEHAGQDGSARSVPVVLSAKSPAALSAQAERLRTFLRATPGARPADVAWSLATTRELFHHRAAVLAADRDTLLAGLDALATGGSLPLGTVSGVAGDGGAVLMFPGQGGQWAGMARDLMAGAPVFAAALRECAEAMSDLVEWDLLEAVTDLDGNLLNRVDVVQPALFAIMVSLARLWQSWGVPVDAVAGHSQGELAAACVSGALSLKDAARIAVVRSRLLVKLSGRGRSLSVGLSAQRAREAIAARGDDLALAAVNGPESVVVSGDTEAVRAFAKQCRADGVWAWRIDMDFPSHSPVMAEIRDELLEQIAGIAPRDGTVPLYSTVTGTRLAGHELDAEYWYRNLRQTVLLQDVVEALAADGFRFFVEASPHPMLTIGVQQTLEAAGATGVPVGTLRRDIGGLDRALLSLLEAHAAGLPVDWSTVLTPRERLSLPTYAFQREHYWMAPAPATAPQSEADVRFWDAVERADLEQLGSELGVGEGLDTVVPALARWRRESTSRTTLDGWRYRVGWTTEAHPARARKVPGRWLIASDGTADAPDAVDALFDQPLPVSLPGAGRAALAAELAAAGPVDGVLCRSGRAADVLALVQALGDAGTGAPLWCLTVDGVTAGADTAPVDPDAAAVWGLGRVVGLEHPERWGGLVDLPGTWGTEEAELLGGILTTEGPEDQLAVRDGGVRVRRLRTAPATGPAPREWKPSGTVLVTGGTGAVGGHVARWLAAHGDCSVVLLSRRGADAPGATELLAELDASGTPARAVAVDVTDRAAVSALLDRLRSEGTPVRSVFHAAGVTQGTPLADMSPEEFASVAAAKTDGARVLDELLGTELDAFVVFSSIAAVWGSSYSGAYAAGNAYLDALVERRRSRGAAATSVAWGVWADEGMVDDDTARSLRRIGLRALPPAQAIASLQRTLDHDETTVTVTDVDWVPFTASYTASGPRPLLDEIPQARAALDAAPREDTAASDTFRREVLALEPAARLSTLVEVVRTETAAELGYADHAQVEADRSFRDLGLDSLASVGLRKRLNTLTGLSTPVTLAFDHPTPAAVASFLLESLRAEAGTAPGSVEDALDRLEAVLATADTDSVGRSRITMRLTSLLARWQADGTRSVGAAGPEVGEDDLDSASDEELLTMLGREFDIS</sequence>
<dbReference type="Pfam" id="PF00698">
    <property type="entry name" value="Acyl_transf_1"/>
    <property type="match status" value="1"/>
</dbReference>
<feature type="domain" description="Carrier" evidence="9">
    <location>
        <begin position="1458"/>
        <end position="1536"/>
    </location>
</feature>
<dbReference type="GO" id="GO:0033068">
    <property type="term" value="P:macrolide biosynthetic process"/>
    <property type="evidence" value="ECO:0007669"/>
    <property type="project" value="UniProtKB-ARBA"/>
</dbReference>
<dbReference type="NCBIfam" id="NF045894">
    <property type="entry name" value="PKS_plus_SDR"/>
    <property type="match status" value="1"/>
</dbReference>
<dbReference type="Pfam" id="PF02801">
    <property type="entry name" value="Ketoacyl-synt_C"/>
    <property type="match status" value="1"/>
</dbReference>
<dbReference type="PROSITE" id="PS00012">
    <property type="entry name" value="PHOSPHOPANTETHEINE"/>
    <property type="match status" value="1"/>
</dbReference>
<dbReference type="SMART" id="SM00827">
    <property type="entry name" value="PKS_AT"/>
    <property type="match status" value="1"/>
</dbReference>
<evidence type="ECO:0000313" key="12">
    <source>
        <dbReference type="Proteomes" id="UP000619244"/>
    </source>
</evidence>
<dbReference type="GO" id="GO:0004312">
    <property type="term" value="F:fatty acid synthase activity"/>
    <property type="evidence" value="ECO:0007669"/>
    <property type="project" value="TreeGrafter"/>
</dbReference>
<feature type="compositionally biased region" description="Low complexity" evidence="8">
    <location>
        <begin position="463"/>
        <end position="474"/>
    </location>
</feature>
<keyword evidence="3" id="KW-0597">Phosphoprotein</keyword>
<name>A0A918P0A5_9ACTN</name>
<dbReference type="InterPro" id="IPR020806">
    <property type="entry name" value="PKS_PP-bd"/>
</dbReference>
<dbReference type="Gene3D" id="3.40.47.10">
    <property type="match status" value="1"/>
</dbReference>
<dbReference type="InterPro" id="IPR006162">
    <property type="entry name" value="Ppantetheine_attach_site"/>
</dbReference>
<dbReference type="SUPFAM" id="SSF47336">
    <property type="entry name" value="ACP-like"/>
    <property type="match status" value="1"/>
</dbReference>